<dbReference type="Gene3D" id="1.20.1720.10">
    <property type="entry name" value="Multidrug resistance protein D"/>
    <property type="match status" value="1"/>
</dbReference>
<keyword evidence="7 8" id="KW-0472">Membrane</keyword>
<feature type="transmembrane region" description="Helical" evidence="8">
    <location>
        <begin position="293"/>
        <end position="315"/>
    </location>
</feature>
<sequence>MASGGSGPGSQGGPDGRAAALDRPSPAPYTPGVSPRDASEGAVAAAQVRPKPSLFLLVAMTGLGPFTMQIVIPSMPVMAAALAVPYGTVQLTLTLYLIGVALGQLLYGPLSDRYGRKPLLLAGLGFYLLGSAAAAAAPTAGVLIVARVLQAAGGCAGLVLGRAMVRDAYPREQAASVIGYVSTAMSVAPMVSPLLGSVLTEHFGWRSTMLACLLIGAPLWLAMRWRLPETLAQPAPLPGVAGMLGAYAQLLRLPAFRAYCGVVSLSTGVFFAFASGTPVVVVNGMGHPPTHLAAAMMLLALSWSAGTFTTARLSVRLGVSRLLRLGTGLILAGGVLAVLLLVFAPPNIFLFFLPMMVMAFGNGVAQPSAIAAAVSVRPGLAGTASGLVGALQMGFGALMTVAAGATEDGSGGATVACMVLCAVGTQAFLRGVPKRG</sequence>
<keyword evidence="8" id="KW-0997">Cell inner membrane</keyword>
<dbReference type="InterPro" id="IPR011701">
    <property type="entry name" value="MFS"/>
</dbReference>
<accession>A0ABN1EKF7</accession>
<comment type="similarity">
    <text evidence="2 8">Belongs to the major facilitator superfamily. Bcr/CmlA family.</text>
</comment>
<evidence type="ECO:0000256" key="3">
    <source>
        <dbReference type="ARBA" id="ARBA00022448"/>
    </source>
</evidence>
<keyword evidence="5 8" id="KW-0812">Transmembrane</keyword>
<dbReference type="PROSITE" id="PS50850">
    <property type="entry name" value="MFS"/>
    <property type="match status" value="1"/>
</dbReference>
<keyword evidence="3 8" id="KW-0813">Transport</keyword>
<evidence type="ECO:0000256" key="5">
    <source>
        <dbReference type="ARBA" id="ARBA00022692"/>
    </source>
</evidence>
<feature type="transmembrane region" description="Helical" evidence="8">
    <location>
        <begin position="177"/>
        <end position="199"/>
    </location>
</feature>
<feature type="transmembrane region" description="Helical" evidence="8">
    <location>
        <begin position="205"/>
        <end position="223"/>
    </location>
</feature>
<evidence type="ECO:0000256" key="9">
    <source>
        <dbReference type="SAM" id="MobiDB-lite"/>
    </source>
</evidence>
<feature type="transmembrane region" description="Helical" evidence="8">
    <location>
        <begin position="54"/>
        <end position="72"/>
    </location>
</feature>
<dbReference type="InterPro" id="IPR004812">
    <property type="entry name" value="Efflux_drug-R_Bcr/CmlA"/>
</dbReference>
<feature type="transmembrane region" description="Helical" evidence="8">
    <location>
        <begin position="258"/>
        <end position="281"/>
    </location>
</feature>
<protein>
    <recommendedName>
        <fullName evidence="8">Bcr/CflA family efflux transporter</fullName>
    </recommendedName>
</protein>
<name>A0ABN1EKF7_9PROT</name>
<keyword evidence="6 8" id="KW-1133">Transmembrane helix</keyword>
<feature type="transmembrane region" description="Helical" evidence="8">
    <location>
        <begin position="119"/>
        <end position="138"/>
    </location>
</feature>
<feature type="region of interest" description="Disordered" evidence="9">
    <location>
        <begin position="1"/>
        <end position="36"/>
    </location>
</feature>
<gene>
    <name evidence="11" type="ORF">GCM10009416_02090</name>
</gene>
<feature type="transmembrane region" description="Helical" evidence="8">
    <location>
        <begin position="84"/>
        <end position="107"/>
    </location>
</feature>
<dbReference type="SUPFAM" id="SSF103473">
    <property type="entry name" value="MFS general substrate transporter"/>
    <property type="match status" value="1"/>
</dbReference>
<evidence type="ECO:0000259" key="10">
    <source>
        <dbReference type="PROSITE" id="PS50850"/>
    </source>
</evidence>
<comment type="subcellular location">
    <subcellularLocation>
        <location evidence="8">Cell inner membrane</location>
        <topology evidence="8">Multi-pass membrane protein</topology>
    </subcellularLocation>
    <subcellularLocation>
        <location evidence="1">Cell membrane</location>
        <topology evidence="1">Multi-pass membrane protein</topology>
    </subcellularLocation>
</comment>
<dbReference type="Proteomes" id="UP001501588">
    <property type="component" value="Unassembled WGS sequence"/>
</dbReference>
<feature type="transmembrane region" description="Helical" evidence="8">
    <location>
        <begin position="144"/>
        <end position="165"/>
    </location>
</feature>
<dbReference type="InterPro" id="IPR036259">
    <property type="entry name" value="MFS_trans_sf"/>
</dbReference>
<evidence type="ECO:0000313" key="12">
    <source>
        <dbReference type="Proteomes" id="UP001501588"/>
    </source>
</evidence>
<dbReference type="CDD" id="cd17320">
    <property type="entry name" value="MFS_MdfA_MDR_like"/>
    <property type="match status" value="1"/>
</dbReference>
<evidence type="ECO:0000256" key="7">
    <source>
        <dbReference type="ARBA" id="ARBA00023136"/>
    </source>
</evidence>
<evidence type="ECO:0000256" key="4">
    <source>
        <dbReference type="ARBA" id="ARBA00022475"/>
    </source>
</evidence>
<feature type="transmembrane region" description="Helical" evidence="8">
    <location>
        <begin position="411"/>
        <end position="429"/>
    </location>
</feature>
<evidence type="ECO:0000256" key="1">
    <source>
        <dbReference type="ARBA" id="ARBA00004651"/>
    </source>
</evidence>
<evidence type="ECO:0000256" key="8">
    <source>
        <dbReference type="RuleBase" id="RU365088"/>
    </source>
</evidence>
<organism evidence="11 12">
    <name type="scientific">Craurococcus roseus</name>
    <dbReference type="NCBI Taxonomy" id="77585"/>
    <lineage>
        <taxon>Bacteria</taxon>
        <taxon>Pseudomonadati</taxon>
        <taxon>Pseudomonadota</taxon>
        <taxon>Alphaproteobacteria</taxon>
        <taxon>Acetobacterales</taxon>
        <taxon>Acetobacteraceae</taxon>
        <taxon>Craurococcus</taxon>
    </lineage>
</organism>
<proteinExistence type="inferred from homology"/>
<evidence type="ECO:0000256" key="2">
    <source>
        <dbReference type="ARBA" id="ARBA00006236"/>
    </source>
</evidence>
<evidence type="ECO:0000313" key="11">
    <source>
        <dbReference type="EMBL" id="GAA0567644.1"/>
    </source>
</evidence>
<dbReference type="PANTHER" id="PTHR42718">
    <property type="entry name" value="MAJOR FACILITATOR SUPERFAMILY MULTIDRUG TRANSPORTER MFSC"/>
    <property type="match status" value="1"/>
</dbReference>
<dbReference type="InterPro" id="IPR020846">
    <property type="entry name" value="MFS_dom"/>
</dbReference>
<comment type="caution">
    <text evidence="11">The sequence shown here is derived from an EMBL/GenBank/DDBJ whole genome shotgun (WGS) entry which is preliminary data.</text>
</comment>
<dbReference type="EMBL" id="BAAAFZ010000004">
    <property type="protein sequence ID" value="GAA0567644.1"/>
    <property type="molecule type" value="Genomic_DNA"/>
</dbReference>
<evidence type="ECO:0000256" key="6">
    <source>
        <dbReference type="ARBA" id="ARBA00022989"/>
    </source>
</evidence>
<dbReference type="NCBIfam" id="TIGR00710">
    <property type="entry name" value="efflux_Bcr_CflA"/>
    <property type="match status" value="1"/>
</dbReference>
<keyword evidence="4" id="KW-1003">Cell membrane</keyword>
<feature type="transmembrane region" description="Helical" evidence="8">
    <location>
        <begin position="386"/>
        <end position="405"/>
    </location>
</feature>
<dbReference type="PANTHER" id="PTHR42718:SF9">
    <property type="entry name" value="MAJOR FACILITATOR SUPERFAMILY MULTIDRUG TRANSPORTER MFSC"/>
    <property type="match status" value="1"/>
</dbReference>
<feature type="transmembrane region" description="Helical" evidence="8">
    <location>
        <begin position="349"/>
        <end position="374"/>
    </location>
</feature>
<dbReference type="Pfam" id="PF07690">
    <property type="entry name" value="MFS_1"/>
    <property type="match status" value="1"/>
</dbReference>
<keyword evidence="12" id="KW-1185">Reference proteome</keyword>
<reference evidence="11 12" key="1">
    <citation type="journal article" date="2019" name="Int. J. Syst. Evol. Microbiol.">
        <title>The Global Catalogue of Microorganisms (GCM) 10K type strain sequencing project: providing services to taxonomists for standard genome sequencing and annotation.</title>
        <authorList>
            <consortium name="The Broad Institute Genomics Platform"/>
            <consortium name="The Broad Institute Genome Sequencing Center for Infectious Disease"/>
            <person name="Wu L."/>
            <person name="Ma J."/>
        </authorList>
    </citation>
    <scope>NUCLEOTIDE SEQUENCE [LARGE SCALE GENOMIC DNA]</scope>
    <source>
        <strain evidence="11 12">JCM 9933</strain>
    </source>
</reference>
<feature type="domain" description="Major facilitator superfamily (MFS) profile" evidence="10">
    <location>
        <begin position="53"/>
        <end position="436"/>
    </location>
</feature>
<feature type="transmembrane region" description="Helical" evidence="8">
    <location>
        <begin position="322"/>
        <end position="343"/>
    </location>
</feature>
<feature type="compositionally biased region" description="Gly residues" evidence="9">
    <location>
        <begin position="1"/>
        <end position="15"/>
    </location>
</feature>